<proteinExistence type="predicted"/>
<organism evidence="1 2">
    <name type="scientific">Candidatus Sungiibacteriota bacterium</name>
    <dbReference type="NCBI Taxonomy" id="2750080"/>
    <lineage>
        <taxon>Bacteria</taxon>
        <taxon>Candidatus Sungiibacteriota</taxon>
    </lineage>
</organism>
<protein>
    <submittedName>
        <fullName evidence="1">Uncharacterized protein</fullName>
    </submittedName>
</protein>
<evidence type="ECO:0000313" key="2">
    <source>
        <dbReference type="Proteomes" id="UP000756703"/>
    </source>
</evidence>
<name>A0A933DTF6_9BACT</name>
<dbReference type="EMBL" id="JACQMI010000013">
    <property type="protein sequence ID" value="MBI4132837.1"/>
    <property type="molecule type" value="Genomic_DNA"/>
</dbReference>
<sequence>MPGDDHIETPLHPAAHLSDYGAQWLVRRYGREKYGRPIPGNRVVIIGRGGYDEHDPAYLPDPTSRERECEATLVAKDLGVFERPELREVLEYTLAVDAFGQGKGVLKLGRLVEQLHNTLPSWRVEQWTELLLDAMVFSVLEWERFLAVAPSRETVLSLLKSSFDRATDGFAHEATKHRLQEVVDRYRSQRLWAPFCLPHCMAVVGAFLVRRLSRRRTSRALVAWAQEAFLAELEWQRRYFEAAQDHDRAEECSLMIRGEEVIVYFIHSDQQRIHSRFFHESQWIVLVVARRSTGHVQIFRRRSAPLRISTESVVAFLRSRELEKLGEPPAQWKDLVSPAGPEGAGRKWFYHKPTESIFNGGLTAPDVVSTLLTDEEIRDCIIRGLDDQYLPTRRQFSREQAEPRS</sequence>
<evidence type="ECO:0000313" key="1">
    <source>
        <dbReference type="EMBL" id="MBI4132837.1"/>
    </source>
</evidence>
<dbReference type="AlphaFoldDB" id="A0A933DTF6"/>
<gene>
    <name evidence="1" type="ORF">HY473_02005</name>
</gene>
<reference evidence="1" key="1">
    <citation type="submission" date="2020-07" db="EMBL/GenBank/DDBJ databases">
        <title>Huge and variable diversity of episymbiotic CPR bacteria and DPANN archaea in groundwater ecosystems.</title>
        <authorList>
            <person name="He C.Y."/>
            <person name="Keren R."/>
            <person name="Whittaker M."/>
            <person name="Farag I.F."/>
            <person name="Doudna J."/>
            <person name="Cate J.H.D."/>
            <person name="Banfield J.F."/>
        </authorList>
    </citation>
    <scope>NUCLEOTIDE SEQUENCE</scope>
    <source>
        <strain evidence="1">NC_groundwater_1225_Ag_S-0.1um_56_177</strain>
    </source>
</reference>
<accession>A0A933DTF6</accession>
<comment type="caution">
    <text evidence="1">The sequence shown here is derived from an EMBL/GenBank/DDBJ whole genome shotgun (WGS) entry which is preliminary data.</text>
</comment>
<dbReference type="Proteomes" id="UP000756703">
    <property type="component" value="Unassembled WGS sequence"/>
</dbReference>